<accession>A0A6N4X6U4</accession>
<organism evidence="1 2">
    <name type="scientific">Chryseobacterium potabilaquae</name>
    <dbReference type="NCBI Taxonomy" id="2675057"/>
    <lineage>
        <taxon>Bacteria</taxon>
        <taxon>Pseudomonadati</taxon>
        <taxon>Bacteroidota</taxon>
        <taxon>Flavobacteriia</taxon>
        <taxon>Flavobacteriales</taxon>
        <taxon>Weeksellaceae</taxon>
        <taxon>Chryseobacterium group</taxon>
        <taxon>Chryseobacterium</taxon>
    </lineage>
</organism>
<gene>
    <name evidence="1" type="ORF">CHRY9293_02760</name>
</gene>
<name>A0A6N4X6U4_9FLAO</name>
<reference evidence="1 2" key="1">
    <citation type="submission" date="2020-01" db="EMBL/GenBank/DDBJ databases">
        <authorList>
            <person name="Rodrigo-Torres L."/>
            <person name="Arahal R. D."/>
            <person name="Lucena T."/>
        </authorList>
    </citation>
    <scope>NUCLEOTIDE SEQUENCE [LARGE SCALE GENOMIC DNA]</scope>
    <source>
        <strain evidence="1 2">CECT 9293</strain>
    </source>
</reference>
<keyword evidence="2" id="KW-1185">Reference proteome</keyword>
<protein>
    <submittedName>
        <fullName evidence="1">Uncharacterized protein</fullName>
    </submittedName>
</protein>
<dbReference type="Proteomes" id="UP000445144">
    <property type="component" value="Unassembled WGS sequence"/>
</dbReference>
<dbReference type="EMBL" id="CACVBR010000029">
    <property type="protein sequence ID" value="CAA7196684.1"/>
    <property type="molecule type" value="Genomic_DNA"/>
</dbReference>
<evidence type="ECO:0000313" key="1">
    <source>
        <dbReference type="EMBL" id="CAA7196684.1"/>
    </source>
</evidence>
<evidence type="ECO:0000313" key="2">
    <source>
        <dbReference type="Proteomes" id="UP000445144"/>
    </source>
</evidence>
<proteinExistence type="predicted"/>
<dbReference type="AlphaFoldDB" id="A0A6N4X6U4"/>
<dbReference type="RefSeq" id="WP_162033465.1">
    <property type="nucleotide sequence ID" value="NZ_CACVBR010000029.1"/>
</dbReference>
<sequence length="205" mass="21467">MKKTFIILTTIVSMYTLGQVGINTNTPQSTLDIVGNTTVTSPDGLLIPRFTVAELSARDGAYGAAQNGVLVFVTSGTGSSGKTSDIIGTGVYYYDNSTSKWKGVEGNSSSSSFNVTADQTSDYTVLPTDNFVKLNLTTPGHMLTLPTSGIPVGKIIYVSNIGSDGIDLSPLPFNPSFVNIGARISGILVYLGGTGNGSWDWVSGY</sequence>